<sequence length="526" mass="56619">MLQTQFQMFSYIPGESLDSHINRYTMLIGECMKAGMMLSNISINKKLLHSLPPAWSSITMNIKERVNMEEGFENIICKLQAYEMDLKLRQPAGSQVAAGSALLSSMGVSSSSGSLMMPAPTAIVATPTAVATSTVAASSSASTITPEIASQIEKVVEIAKILDRLKMTPEHVALFTSVLSCFDALQSGKIATPTLNMNELNQVHPEDMEEAEIKCLLSLGAYKAQRFMQRTGKTDFVLKPNEKLGYDKSVMRCYNCHVPGHFARECPQPKSNVSNLVNHFNSASKSSGSPSTPSSQQRQGGSAHGAETTPTTETSQAMVVTECGGYNWYNTMEGPDSQVALMAQLNEAASSPIPMPAGICQADVDLVKAQVADDVSISLCFPSCLENVASVKQKDDRDYRMELPMTNLSPDPPAVVHHEEALSSDSESEYEDSTNALSEDSVTETEEESVTVTAENECSEQVNEPEVAATQIPVGTTSTEAAAGPGIDLIVDLPELNISNLNETMAADAHPISRTNKNHPLENGKP</sequence>
<organism evidence="1 2">
    <name type="scientific">Smallanthus sonchifolius</name>
    <dbReference type="NCBI Taxonomy" id="185202"/>
    <lineage>
        <taxon>Eukaryota</taxon>
        <taxon>Viridiplantae</taxon>
        <taxon>Streptophyta</taxon>
        <taxon>Embryophyta</taxon>
        <taxon>Tracheophyta</taxon>
        <taxon>Spermatophyta</taxon>
        <taxon>Magnoliopsida</taxon>
        <taxon>eudicotyledons</taxon>
        <taxon>Gunneridae</taxon>
        <taxon>Pentapetalae</taxon>
        <taxon>asterids</taxon>
        <taxon>campanulids</taxon>
        <taxon>Asterales</taxon>
        <taxon>Asteraceae</taxon>
        <taxon>Asteroideae</taxon>
        <taxon>Heliantheae alliance</taxon>
        <taxon>Millerieae</taxon>
        <taxon>Smallanthus</taxon>
    </lineage>
</organism>
<keyword evidence="2" id="KW-1185">Reference proteome</keyword>
<evidence type="ECO:0000313" key="1">
    <source>
        <dbReference type="EMBL" id="KAI3813637.1"/>
    </source>
</evidence>
<proteinExistence type="predicted"/>
<dbReference type="EMBL" id="CM042023">
    <property type="protein sequence ID" value="KAI3813637.1"/>
    <property type="molecule type" value="Genomic_DNA"/>
</dbReference>
<reference evidence="2" key="1">
    <citation type="journal article" date="2022" name="Mol. Ecol. Resour.">
        <title>The genomes of chicory, endive, great burdock and yacon provide insights into Asteraceae palaeo-polyploidization history and plant inulin production.</title>
        <authorList>
            <person name="Fan W."/>
            <person name="Wang S."/>
            <person name="Wang H."/>
            <person name="Wang A."/>
            <person name="Jiang F."/>
            <person name="Liu H."/>
            <person name="Zhao H."/>
            <person name="Xu D."/>
            <person name="Zhang Y."/>
        </authorList>
    </citation>
    <scope>NUCLEOTIDE SEQUENCE [LARGE SCALE GENOMIC DNA]</scope>
    <source>
        <strain evidence="2">cv. Yunnan</strain>
    </source>
</reference>
<accession>A0ACB9IZW1</accession>
<reference evidence="1 2" key="2">
    <citation type="journal article" date="2022" name="Mol. Ecol. Resour.">
        <title>The genomes of chicory, endive, great burdock and yacon provide insights into Asteraceae paleo-polyploidization history and plant inulin production.</title>
        <authorList>
            <person name="Fan W."/>
            <person name="Wang S."/>
            <person name="Wang H."/>
            <person name="Wang A."/>
            <person name="Jiang F."/>
            <person name="Liu H."/>
            <person name="Zhao H."/>
            <person name="Xu D."/>
            <person name="Zhang Y."/>
        </authorList>
    </citation>
    <scope>NUCLEOTIDE SEQUENCE [LARGE SCALE GENOMIC DNA]</scope>
    <source>
        <strain evidence="2">cv. Yunnan</strain>
        <tissue evidence="1">Leaves</tissue>
    </source>
</reference>
<protein>
    <submittedName>
        <fullName evidence="1">Uncharacterized protein</fullName>
    </submittedName>
</protein>
<name>A0ACB9IZW1_9ASTR</name>
<dbReference type="Proteomes" id="UP001056120">
    <property type="component" value="Linkage Group LG06"/>
</dbReference>
<evidence type="ECO:0000313" key="2">
    <source>
        <dbReference type="Proteomes" id="UP001056120"/>
    </source>
</evidence>
<comment type="caution">
    <text evidence="1">The sequence shown here is derived from an EMBL/GenBank/DDBJ whole genome shotgun (WGS) entry which is preliminary data.</text>
</comment>
<gene>
    <name evidence="1" type="ORF">L1987_18366</name>
</gene>